<evidence type="ECO:0000256" key="1">
    <source>
        <dbReference type="ARBA" id="ARBA00004496"/>
    </source>
</evidence>
<keyword evidence="5 9" id="KW-0378">Hydrolase</keyword>
<comment type="induction">
    <text evidence="9">By heat shock.</text>
</comment>
<dbReference type="Gene3D" id="3.40.50.300">
    <property type="entry name" value="P-loop containing nucleotide triphosphate hydrolases"/>
    <property type="match status" value="1"/>
</dbReference>
<dbReference type="Gene3D" id="1.20.5.5270">
    <property type="match status" value="1"/>
</dbReference>
<dbReference type="InterPro" id="IPR003111">
    <property type="entry name" value="Lon_prtase_N"/>
</dbReference>
<dbReference type="InterPro" id="IPR054594">
    <property type="entry name" value="Lon_lid"/>
</dbReference>
<comment type="subcellular location">
    <subcellularLocation>
        <location evidence="1 9 10">Cytoplasm</location>
    </subcellularLocation>
</comment>
<dbReference type="Pfam" id="PF05362">
    <property type="entry name" value="Lon_C"/>
    <property type="match status" value="1"/>
</dbReference>
<proteinExistence type="evidence at transcript level"/>
<dbReference type="Proteomes" id="UP001056622">
    <property type="component" value="Chromosome"/>
</dbReference>
<dbReference type="RefSeq" id="WP_250257161.1">
    <property type="nucleotide sequence ID" value="NZ_CP097763.1"/>
</dbReference>
<evidence type="ECO:0000313" key="17">
    <source>
        <dbReference type="Proteomes" id="UP001056622"/>
    </source>
</evidence>
<comment type="function">
    <text evidence="9">ATP-dependent serine protease that mediates the selective degradation of mutant and abnormal proteins as well as certain short-lived regulatory proteins. Required for cellular homeostasis and for survival from DNA damage and developmental changes induced by stress. Degrades polypeptides processively to yield small peptide fragments that are 5 to 10 amino acids long. Binds to DNA in a double-stranded, site-specific manner.</text>
</comment>
<evidence type="ECO:0000256" key="7">
    <source>
        <dbReference type="ARBA" id="ARBA00022840"/>
    </source>
</evidence>
<dbReference type="InterPro" id="IPR004815">
    <property type="entry name" value="Lon_bac/euk-typ"/>
</dbReference>
<evidence type="ECO:0000256" key="10">
    <source>
        <dbReference type="PIRNR" id="PIRNR001174"/>
    </source>
</evidence>
<organism evidence="16 17">
    <name type="scientific">Candidatus Blochmannia vicinus</name>
    <name type="common">nom. nud.</name>
    <dbReference type="NCBI Taxonomy" id="251540"/>
    <lineage>
        <taxon>Bacteria</taxon>
        <taxon>Pseudomonadati</taxon>
        <taxon>Pseudomonadota</taxon>
        <taxon>Gammaproteobacteria</taxon>
        <taxon>Enterobacterales</taxon>
        <taxon>Enterobacteriaceae</taxon>
        <taxon>ant endosymbionts</taxon>
        <taxon>Candidatus Blochmanniella</taxon>
    </lineage>
</organism>
<dbReference type="SUPFAM" id="SSF54211">
    <property type="entry name" value="Ribosomal protein S5 domain 2-like"/>
    <property type="match status" value="1"/>
</dbReference>
<keyword evidence="2 9" id="KW-0963">Cytoplasm</keyword>
<evidence type="ECO:0000256" key="8">
    <source>
        <dbReference type="ARBA" id="ARBA00023016"/>
    </source>
</evidence>
<keyword evidence="17" id="KW-1185">Reference proteome</keyword>
<evidence type="ECO:0000259" key="14">
    <source>
        <dbReference type="PROSITE" id="PS51786"/>
    </source>
</evidence>
<dbReference type="NCBIfam" id="TIGR00763">
    <property type="entry name" value="lon"/>
    <property type="match status" value="1"/>
</dbReference>
<evidence type="ECO:0000256" key="9">
    <source>
        <dbReference type="HAMAP-Rule" id="MF_01973"/>
    </source>
</evidence>
<name>A0ABY4SY27_9ENTR</name>
<evidence type="ECO:0000313" key="16">
    <source>
        <dbReference type="EMBL" id="URJ32974.1"/>
    </source>
</evidence>
<dbReference type="CDD" id="cd19500">
    <property type="entry name" value="RecA-like_Lon"/>
    <property type="match status" value="1"/>
</dbReference>
<dbReference type="NCBIfam" id="NF008053">
    <property type="entry name" value="PRK10787.1"/>
    <property type="match status" value="1"/>
</dbReference>
<dbReference type="PANTHER" id="PTHR10046">
    <property type="entry name" value="ATP DEPENDENT LON PROTEASE FAMILY MEMBER"/>
    <property type="match status" value="1"/>
</dbReference>
<comment type="subunit">
    <text evidence="9 10">Homohexamer. Organized in a ring with a central cavity.</text>
</comment>
<dbReference type="PROSITE" id="PS01046">
    <property type="entry name" value="LON_SER"/>
    <property type="match status" value="1"/>
</dbReference>
<dbReference type="Gene3D" id="3.30.230.10">
    <property type="match status" value="1"/>
</dbReference>
<evidence type="ECO:0000256" key="13">
    <source>
        <dbReference type="SAM" id="Coils"/>
    </source>
</evidence>
<dbReference type="InterPro" id="IPR020568">
    <property type="entry name" value="Ribosomal_Su5_D2-typ_SF"/>
</dbReference>
<feature type="binding site" evidence="9">
    <location>
        <begin position="356"/>
        <end position="363"/>
    </location>
    <ligand>
        <name>ATP</name>
        <dbReference type="ChEBI" id="CHEBI:30616"/>
    </ligand>
</feature>
<comment type="similarity">
    <text evidence="9 10 11 12">Belongs to the peptidase S16 family.</text>
</comment>
<dbReference type="GO" id="GO:0004252">
    <property type="term" value="F:serine-type endopeptidase activity"/>
    <property type="evidence" value="ECO:0007669"/>
    <property type="project" value="UniProtKB-EC"/>
</dbReference>
<dbReference type="InterPro" id="IPR027065">
    <property type="entry name" value="Lon_Prtase"/>
</dbReference>
<reference evidence="16" key="1">
    <citation type="submission" date="2022-05" db="EMBL/GenBank/DDBJ databases">
        <title>Impact of host demography and evolutionary history on endosymbiont molecular evolution: a test in carpenter ants (Genus Camponotus) and their Blochmannia endosymbionts.</title>
        <authorList>
            <person name="Manthey J.D."/>
            <person name="Giron J.C."/>
            <person name="Hruska J.P."/>
        </authorList>
    </citation>
    <scope>NUCLEOTIDE SEQUENCE</scope>
    <source>
        <strain evidence="16">C-005</strain>
    </source>
</reference>
<dbReference type="EMBL" id="CP097763">
    <property type="protein sequence ID" value="URJ32974.1"/>
    <property type="molecule type" value="Genomic_DNA"/>
</dbReference>
<keyword evidence="3 9" id="KW-0645">Protease</keyword>
<evidence type="ECO:0000256" key="2">
    <source>
        <dbReference type="ARBA" id="ARBA00022490"/>
    </source>
</evidence>
<keyword evidence="13" id="KW-0175">Coiled coil</keyword>
<dbReference type="Pfam" id="PF00004">
    <property type="entry name" value="AAA"/>
    <property type="match status" value="1"/>
</dbReference>
<accession>A0ABY4SY27</accession>
<gene>
    <name evidence="9 16" type="primary">lon</name>
    <name evidence="16" type="ORF">M9408_03105</name>
</gene>
<keyword evidence="4 9" id="KW-0547">Nucleotide-binding</keyword>
<dbReference type="PIRSF" id="PIRSF001174">
    <property type="entry name" value="Lon_proteas"/>
    <property type="match status" value="1"/>
</dbReference>
<dbReference type="Pfam" id="PF02190">
    <property type="entry name" value="LON_substr_bdg"/>
    <property type="match status" value="1"/>
</dbReference>
<evidence type="ECO:0000256" key="12">
    <source>
        <dbReference type="RuleBase" id="RU000591"/>
    </source>
</evidence>
<dbReference type="SUPFAM" id="SSF52540">
    <property type="entry name" value="P-loop containing nucleoside triphosphate hydrolases"/>
    <property type="match status" value="1"/>
</dbReference>
<dbReference type="InterPro" id="IPR003593">
    <property type="entry name" value="AAA+_ATPase"/>
</dbReference>
<dbReference type="InterPro" id="IPR027543">
    <property type="entry name" value="Lon_bac"/>
</dbReference>
<dbReference type="HAMAP" id="MF_01973">
    <property type="entry name" value="lon_bact"/>
    <property type="match status" value="1"/>
</dbReference>
<dbReference type="PROSITE" id="PS51786">
    <property type="entry name" value="LON_PROTEOLYTIC"/>
    <property type="match status" value="1"/>
</dbReference>
<keyword evidence="7 9" id="KW-0067">ATP-binding</keyword>
<feature type="coiled-coil region" evidence="13">
    <location>
        <begin position="207"/>
        <end position="257"/>
    </location>
</feature>
<sequence>MNSEQPESIEIPVLPLRDVVVYPHMVIPLFVGRDKSIRCLESAMNDDKKVMLVAQKEASTDEPNINDLFSVGTISMILQMLKLPDGTVKVLVEGLTRARIIELTDTGNHFKADVSSLQPKTLNEREQEILMRAVINQFEGYLKLNKKIPPEVLVSLNNINNADRLADTIAAHMPLKLNNKQSILEMSDVTERLEYLIAMMESEIELLQIEKRIRNRVKKQMEKSQREYYLNEQMKAIQKELGELDDIIDENETLKRKIETAKMPKEARDKVESEWQKLKLMSPMSAEATVVRGYIDWILSVPWHARSKMKKNILKAQESLDKDHYGLERVKDRILEYLAVQNRINKIKGPILCLVGPPGVGKTSLGQSIAKATGRKYIRMALGGMRDEAEIRGHRRTYIGSMPGKLIQKMSKVGVRNPLFLLDEIDKMSLDMRGDPAAALLEVLDPEQNTAFNDHYLEIDYDLSDVMFVATSNSMNIPSPLLDRMEVIRLSGYTEDEKLNIARQHLLTKQIQRNALKPEELTIKDDALIGIIRHYTREAGVRNLEREISKLCRKTVKMLLMNKKIKYITIDKKNLKNFLGVQRYDCTQADLKNRVGQVTGLAWTEVGGDLLTIETACVPGKGKLTYTGSLGEVMQESIQAALTVVRARADKLGINTDFYDKKDIHVHVPEGATPKDGPSAGIAMCTALVSCLTGNSVKSSVAMTGEITLRGQVLPIGGLKEKLLAAHRGGIKTVLIPYENKRDLEDMPAIVVNNLNIHPVKQIDEVLILALQNAPFNHETTPNTSLT</sequence>
<dbReference type="InterPro" id="IPR003959">
    <property type="entry name" value="ATPase_AAA_core"/>
</dbReference>
<dbReference type="InterPro" id="IPR027417">
    <property type="entry name" value="P-loop_NTPase"/>
</dbReference>
<dbReference type="PRINTS" id="PR00830">
    <property type="entry name" value="ENDOLAPTASE"/>
</dbReference>
<evidence type="ECO:0000256" key="11">
    <source>
        <dbReference type="PROSITE-ProRule" id="PRU01122"/>
    </source>
</evidence>
<evidence type="ECO:0000256" key="5">
    <source>
        <dbReference type="ARBA" id="ARBA00022801"/>
    </source>
</evidence>
<dbReference type="Gene3D" id="2.30.130.40">
    <property type="entry name" value="LON domain-like"/>
    <property type="match status" value="1"/>
</dbReference>
<feature type="active site" evidence="9 11">
    <location>
        <position position="679"/>
    </location>
</feature>
<feature type="active site" evidence="9 11">
    <location>
        <position position="722"/>
    </location>
</feature>
<dbReference type="InterPro" id="IPR015947">
    <property type="entry name" value="PUA-like_sf"/>
</dbReference>
<evidence type="ECO:0000259" key="15">
    <source>
        <dbReference type="PROSITE" id="PS51787"/>
    </source>
</evidence>
<dbReference type="SMART" id="SM00464">
    <property type="entry name" value="LON"/>
    <property type="match status" value="1"/>
</dbReference>
<keyword evidence="6 9" id="KW-0720">Serine protease</keyword>
<dbReference type="InterPro" id="IPR008269">
    <property type="entry name" value="Lon_proteolytic"/>
</dbReference>
<evidence type="ECO:0000256" key="3">
    <source>
        <dbReference type="ARBA" id="ARBA00022670"/>
    </source>
</evidence>
<dbReference type="SUPFAM" id="SSF88697">
    <property type="entry name" value="PUA domain-like"/>
    <property type="match status" value="1"/>
</dbReference>
<feature type="domain" description="Lon proteolytic" evidence="14">
    <location>
        <begin position="592"/>
        <end position="773"/>
    </location>
</feature>
<protein>
    <recommendedName>
        <fullName evidence="9 10">Lon protease</fullName>
        <ecNumber evidence="9 10">3.4.21.53</ecNumber>
    </recommendedName>
    <alternativeName>
        <fullName evidence="9">ATP-dependent protease La</fullName>
    </alternativeName>
</protein>
<dbReference type="PROSITE" id="PS51787">
    <property type="entry name" value="LON_N"/>
    <property type="match status" value="1"/>
</dbReference>
<feature type="domain" description="Lon N-terminal" evidence="15">
    <location>
        <begin position="11"/>
        <end position="204"/>
    </location>
</feature>
<dbReference type="Gene3D" id="1.10.8.60">
    <property type="match status" value="1"/>
</dbReference>
<dbReference type="InterPro" id="IPR008268">
    <property type="entry name" value="Peptidase_S16_AS"/>
</dbReference>
<evidence type="ECO:0000256" key="4">
    <source>
        <dbReference type="ARBA" id="ARBA00022741"/>
    </source>
</evidence>
<dbReference type="InterPro" id="IPR046336">
    <property type="entry name" value="Lon_prtase_N_sf"/>
</dbReference>
<dbReference type="Gene3D" id="1.20.58.1480">
    <property type="match status" value="1"/>
</dbReference>
<dbReference type="EC" id="3.4.21.53" evidence="9 10"/>
<evidence type="ECO:0000256" key="6">
    <source>
        <dbReference type="ARBA" id="ARBA00022825"/>
    </source>
</evidence>
<dbReference type="SMART" id="SM00382">
    <property type="entry name" value="AAA"/>
    <property type="match status" value="1"/>
</dbReference>
<dbReference type="Pfam" id="PF22667">
    <property type="entry name" value="Lon_lid"/>
    <property type="match status" value="1"/>
</dbReference>
<dbReference type="InterPro" id="IPR014721">
    <property type="entry name" value="Ribsml_uS5_D2-typ_fold_subgr"/>
</dbReference>
<comment type="catalytic activity">
    <reaction evidence="9 10 11">
        <text>Hydrolysis of proteins in presence of ATP.</text>
        <dbReference type="EC" id="3.4.21.53"/>
    </reaction>
</comment>
<keyword evidence="8 9" id="KW-0346">Stress response</keyword>